<feature type="non-terminal residue" evidence="1">
    <location>
        <position position="52"/>
    </location>
</feature>
<dbReference type="EMBL" id="LAZR01002151">
    <property type="protein sequence ID" value="KKN33784.1"/>
    <property type="molecule type" value="Genomic_DNA"/>
</dbReference>
<accession>A0A0F9PUE2</accession>
<name>A0A0F9PUE2_9ZZZZ</name>
<proteinExistence type="predicted"/>
<evidence type="ECO:0000313" key="1">
    <source>
        <dbReference type="EMBL" id="KKN33784.1"/>
    </source>
</evidence>
<sequence length="52" mass="6191">MQAFFLCKQYKSIAAKQFQHNKTIRNKRDFVAKTHVLAECGISRNEWQEFLS</sequence>
<protein>
    <submittedName>
        <fullName evidence="1">Uncharacterized protein</fullName>
    </submittedName>
</protein>
<gene>
    <name evidence="1" type="ORF">LCGC14_0800170</name>
</gene>
<reference evidence="1" key="1">
    <citation type="journal article" date="2015" name="Nature">
        <title>Complex archaea that bridge the gap between prokaryotes and eukaryotes.</title>
        <authorList>
            <person name="Spang A."/>
            <person name="Saw J.H."/>
            <person name="Jorgensen S.L."/>
            <person name="Zaremba-Niedzwiedzka K."/>
            <person name="Martijn J."/>
            <person name="Lind A.E."/>
            <person name="van Eijk R."/>
            <person name="Schleper C."/>
            <person name="Guy L."/>
            <person name="Ettema T.J."/>
        </authorList>
    </citation>
    <scope>NUCLEOTIDE SEQUENCE</scope>
</reference>
<organism evidence="1">
    <name type="scientific">marine sediment metagenome</name>
    <dbReference type="NCBI Taxonomy" id="412755"/>
    <lineage>
        <taxon>unclassified sequences</taxon>
        <taxon>metagenomes</taxon>
        <taxon>ecological metagenomes</taxon>
    </lineage>
</organism>
<dbReference type="AlphaFoldDB" id="A0A0F9PUE2"/>
<comment type="caution">
    <text evidence="1">The sequence shown here is derived from an EMBL/GenBank/DDBJ whole genome shotgun (WGS) entry which is preliminary data.</text>
</comment>